<sequence>MTTLKRASLFLSLISAWFFVSAIVSLIMVRTLYLTELPSHFNNLSEDIKRIQDLVMLKNVCVAALNYAGSQKDFSWILVKWAFSFVATWTVIFTTALIYLKRQLNTFKQAEYTTQVKSTLDLAIDGKLPLWKAFWGIFIGLSYVLSITIYALLYSVKYFHIVELGKVPYLILTTLVYSLTSVIWLFTADIAWRCSRNSTNNTWHYLSRAAILLIIVVPLIKCMFLLHQYHVVPF</sequence>
<feature type="transmembrane region" description="Helical" evidence="1">
    <location>
        <begin position="133"/>
        <end position="155"/>
    </location>
</feature>
<feature type="transmembrane region" description="Helical" evidence="1">
    <location>
        <begin position="7"/>
        <end position="29"/>
    </location>
</feature>
<protein>
    <submittedName>
        <fullName evidence="2">Uncharacterized protein</fullName>
    </submittedName>
</protein>
<organism evidence="2">
    <name type="scientific">mine drainage metagenome</name>
    <dbReference type="NCBI Taxonomy" id="410659"/>
    <lineage>
        <taxon>unclassified sequences</taxon>
        <taxon>metagenomes</taxon>
        <taxon>ecological metagenomes</taxon>
    </lineage>
</organism>
<comment type="caution">
    <text evidence="2">The sequence shown here is derived from an EMBL/GenBank/DDBJ whole genome shotgun (WGS) entry which is preliminary data.</text>
</comment>
<keyword evidence="1" id="KW-0812">Transmembrane</keyword>
<keyword evidence="1" id="KW-1133">Transmembrane helix</keyword>
<evidence type="ECO:0000256" key="1">
    <source>
        <dbReference type="SAM" id="Phobius"/>
    </source>
</evidence>
<dbReference type="AlphaFoldDB" id="A0A1J5QYL6"/>
<evidence type="ECO:0000313" key="2">
    <source>
        <dbReference type="EMBL" id="OIQ88809.1"/>
    </source>
</evidence>
<dbReference type="EMBL" id="MLJW01000357">
    <property type="protein sequence ID" value="OIQ88809.1"/>
    <property type="molecule type" value="Genomic_DNA"/>
</dbReference>
<feature type="transmembrane region" description="Helical" evidence="1">
    <location>
        <begin position="167"/>
        <end position="188"/>
    </location>
</feature>
<feature type="transmembrane region" description="Helical" evidence="1">
    <location>
        <begin position="81"/>
        <end position="100"/>
    </location>
</feature>
<reference evidence="2" key="1">
    <citation type="submission" date="2016-10" db="EMBL/GenBank/DDBJ databases">
        <title>Sequence of Gallionella enrichment culture.</title>
        <authorList>
            <person name="Poehlein A."/>
            <person name="Muehling M."/>
            <person name="Daniel R."/>
        </authorList>
    </citation>
    <scope>NUCLEOTIDE SEQUENCE</scope>
</reference>
<proteinExistence type="predicted"/>
<gene>
    <name evidence="2" type="ORF">GALL_293330</name>
</gene>
<keyword evidence="1" id="KW-0472">Membrane</keyword>
<name>A0A1J5QYL6_9ZZZZ</name>
<feature type="transmembrane region" description="Helical" evidence="1">
    <location>
        <begin position="209"/>
        <end position="229"/>
    </location>
</feature>
<accession>A0A1J5QYL6</accession>